<dbReference type="EMBL" id="JBHTLK010000210">
    <property type="protein sequence ID" value="MFD1151115.1"/>
    <property type="molecule type" value="Genomic_DNA"/>
</dbReference>
<keyword evidence="3" id="KW-0548">Nucleotidyltransferase</keyword>
<sequence>MAGHHEKNHDVIRDAGRRGVLARLRRRLARRPRRAAGSTRCCLACGAPLESRWTLDGHTGLLVWGAWQADADDALAWAEREDRQCALLLVDLDRFKTINDEHGHLAGDAVLAAVADVLRAAARRGDVVGRYGGDEFVVLLAPADGAEASRIARHVTREIGRLVVPVTAVTGEVVEVGGLSASVGLALTDPEPDLRGLLLRADAALLSAKRHRHDPVVRSLTDGPQRPRTRQRAAHG</sequence>
<dbReference type="EC" id="2.7.7.65" evidence="3"/>
<dbReference type="PROSITE" id="PS50887">
    <property type="entry name" value="GGDEF"/>
    <property type="match status" value="1"/>
</dbReference>
<dbReference type="PANTHER" id="PTHR45138:SF9">
    <property type="entry name" value="DIGUANYLATE CYCLASE DGCM-RELATED"/>
    <property type="match status" value="1"/>
</dbReference>
<organism evidence="3 4">
    <name type="scientific">Saccharothrix hoggarensis</name>
    <dbReference type="NCBI Taxonomy" id="913853"/>
    <lineage>
        <taxon>Bacteria</taxon>
        <taxon>Bacillati</taxon>
        <taxon>Actinomycetota</taxon>
        <taxon>Actinomycetes</taxon>
        <taxon>Pseudonocardiales</taxon>
        <taxon>Pseudonocardiaceae</taxon>
        <taxon>Saccharothrix</taxon>
    </lineage>
</organism>
<keyword evidence="3" id="KW-0808">Transferase</keyword>
<proteinExistence type="predicted"/>
<dbReference type="Pfam" id="PF00990">
    <property type="entry name" value="GGDEF"/>
    <property type="match status" value="1"/>
</dbReference>
<dbReference type="InterPro" id="IPR029787">
    <property type="entry name" value="Nucleotide_cyclase"/>
</dbReference>
<evidence type="ECO:0000313" key="3">
    <source>
        <dbReference type="EMBL" id="MFD1151115.1"/>
    </source>
</evidence>
<dbReference type="CDD" id="cd01949">
    <property type="entry name" value="GGDEF"/>
    <property type="match status" value="1"/>
</dbReference>
<dbReference type="Gene3D" id="3.30.70.270">
    <property type="match status" value="1"/>
</dbReference>
<feature type="domain" description="GGDEF" evidence="2">
    <location>
        <begin position="83"/>
        <end position="221"/>
    </location>
</feature>
<evidence type="ECO:0000259" key="2">
    <source>
        <dbReference type="PROSITE" id="PS50887"/>
    </source>
</evidence>
<dbReference type="GO" id="GO:0052621">
    <property type="term" value="F:diguanylate cyclase activity"/>
    <property type="evidence" value="ECO:0007669"/>
    <property type="project" value="UniProtKB-EC"/>
</dbReference>
<comment type="caution">
    <text evidence="3">The sequence shown here is derived from an EMBL/GenBank/DDBJ whole genome shotgun (WGS) entry which is preliminary data.</text>
</comment>
<evidence type="ECO:0000313" key="4">
    <source>
        <dbReference type="Proteomes" id="UP001597168"/>
    </source>
</evidence>
<dbReference type="InterPro" id="IPR050469">
    <property type="entry name" value="Diguanylate_Cyclase"/>
</dbReference>
<dbReference type="NCBIfam" id="TIGR00254">
    <property type="entry name" value="GGDEF"/>
    <property type="match status" value="1"/>
</dbReference>
<dbReference type="Proteomes" id="UP001597168">
    <property type="component" value="Unassembled WGS sequence"/>
</dbReference>
<protein>
    <submittedName>
        <fullName evidence="3">GGDEF domain-containing protein</fullName>
        <ecNumber evidence="3">2.7.7.65</ecNumber>
    </submittedName>
</protein>
<dbReference type="SUPFAM" id="SSF55073">
    <property type="entry name" value="Nucleotide cyclase"/>
    <property type="match status" value="1"/>
</dbReference>
<accession>A0ABW3R2G2</accession>
<dbReference type="SMART" id="SM00267">
    <property type="entry name" value="GGDEF"/>
    <property type="match status" value="1"/>
</dbReference>
<dbReference type="PANTHER" id="PTHR45138">
    <property type="entry name" value="REGULATORY COMPONENTS OF SENSORY TRANSDUCTION SYSTEM"/>
    <property type="match status" value="1"/>
</dbReference>
<dbReference type="InterPro" id="IPR000160">
    <property type="entry name" value="GGDEF_dom"/>
</dbReference>
<feature type="region of interest" description="Disordered" evidence="1">
    <location>
        <begin position="215"/>
        <end position="236"/>
    </location>
</feature>
<dbReference type="InterPro" id="IPR043128">
    <property type="entry name" value="Rev_trsase/Diguanyl_cyclase"/>
</dbReference>
<keyword evidence="4" id="KW-1185">Reference proteome</keyword>
<feature type="compositionally biased region" description="Basic residues" evidence="1">
    <location>
        <begin position="227"/>
        <end position="236"/>
    </location>
</feature>
<reference evidence="4" key="1">
    <citation type="journal article" date="2019" name="Int. J. Syst. Evol. Microbiol.">
        <title>The Global Catalogue of Microorganisms (GCM) 10K type strain sequencing project: providing services to taxonomists for standard genome sequencing and annotation.</title>
        <authorList>
            <consortium name="The Broad Institute Genomics Platform"/>
            <consortium name="The Broad Institute Genome Sequencing Center for Infectious Disease"/>
            <person name="Wu L."/>
            <person name="Ma J."/>
        </authorList>
    </citation>
    <scope>NUCLEOTIDE SEQUENCE [LARGE SCALE GENOMIC DNA]</scope>
    <source>
        <strain evidence="4">CCUG 60214</strain>
    </source>
</reference>
<evidence type="ECO:0000256" key="1">
    <source>
        <dbReference type="SAM" id="MobiDB-lite"/>
    </source>
</evidence>
<name>A0ABW3R2G2_9PSEU</name>
<gene>
    <name evidence="3" type="ORF">ACFQ3T_28640</name>
</gene>
<dbReference type="RefSeq" id="WP_380727830.1">
    <property type="nucleotide sequence ID" value="NZ_JBHTLK010000210.1"/>
</dbReference>